<feature type="transmembrane region" description="Helical" evidence="1">
    <location>
        <begin position="33"/>
        <end position="54"/>
    </location>
</feature>
<keyword evidence="3" id="KW-1185">Reference proteome</keyword>
<gene>
    <name evidence="2" type="ORF">D3879_01680</name>
</gene>
<dbReference type="Proteomes" id="UP000284021">
    <property type="component" value="Unassembled WGS sequence"/>
</dbReference>
<dbReference type="OrthoDB" id="7029198at2"/>
<evidence type="ECO:0000313" key="2">
    <source>
        <dbReference type="EMBL" id="RJG12062.1"/>
    </source>
</evidence>
<protein>
    <submittedName>
        <fullName evidence="2">Uncharacterized protein</fullName>
    </submittedName>
</protein>
<evidence type="ECO:0000256" key="1">
    <source>
        <dbReference type="SAM" id="Phobius"/>
    </source>
</evidence>
<proteinExistence type="predicted"/>
<sequence>MHTAIATGVGLLFLGCVIELGRAFGFARPTTVQMSVGLWLVASLVHGALGLAAGQTLLTEVVVWLVVFGVPVAALFSISGLE</sequence>
<dbReference type="RefSeq" id="WP_119952406.1">
    <property type="nucleotide sequence ID" value="NZ_QYUR01000002.1"/>
</dbReference>
<feature type="transmembrane region" description="Helical" evidence="1">
    <location>
        <begin position="61"/>
        <end position="81"/>
    </location>
</feature>
<dbReference type="AlphaFoldDB" id="A0A418XHX0"/>
<dbReference type="EMBL" id="QYUR01000002">
    <property type="protein sequence ID" value="RJG12062.1"/>
    <property type="molecule type" value="Genomic_DNA"/>
</dbReference>
<keyword evidence="1" id="KW-1133">Transmembrane helix</keyword>
<accession>A0A418XHX0</accession>
<name>A0A418XHX0_9PSED</name>
<keyword evidence="1" id="KW-0812">Transmembrane</keyword>
<reference evidence="2 3" key="1">
    <citation type="submission" date="2018-09" db="EMBL/GenBank/DDBJ databases">
        <authorList>
            <person name="Zhu H."/>
        </authorList>
    </citation>
    <scope>NUCLEOTIDE SEQUENCE [LARGE SCALE GENOMIC DNA]</scope>
    <source>
        <strain evidence="2 3">K1S02-6</strain>
    </source>
</reference>
<comment type="caution">
    <text evidence="2">The sequence shown here is derived from an EMBL/GenBank/DDBJ whole genome shotgun (WGS) entry which is preliminary data.</text>
</comment>
<evidence type="ECO:0000313" key="3">
    <source>
        <dbReference type="Proteomes" id="UP000284021"/>
    </source>
</evidence>
<organism evidence="2 3">
    <name type="scientific">Pseudomonas cavernicola</name>
    <dbReference type="NCBI Taxonomy" id="2320866"/>
    <lineage>
        <taxon>Bacteria</taxon>
        <taxon>Pseudomonadati</taxon>
        <taxon>Pseudomonadota</taxon>
        <taxon>Gammaproteobacteria</taxon>
        <taxon>Pseudomonadales</taxon>
        <taxon>Pseudomonadaceae</taxon>
        <taxon>Pseudomonas</taxon>
    </lineage>
</organism>
<keyword evidence="1" id="KW-0472">Membrane</keyword>